<evidence type="ECO:0000256" key="1">
    <source>
        <dbReference type="ARBA" id="ARBA00003291"/>
    </source>
</evidence>
<dbReference type="Proteomes" id="UP001642360">
    <property type="component" value="Unassembled WGS sequence"/>
</dbReference>
<dbReference type="GO" id="GO:0005737">
    <property type="term" value="C:cytoplasm"/>
    <property type="evidence" value="ECO:0007669"/>
    <property type="project" value="UniProtKB-ARBA"/>
</dbReference>
<feature type="domain" description="EF-hand" evidence="6">
    <location>
        <begin position="143"/>
        <end position="178"/>
    </location>
</feature>
<evidence type="ECO:0000313" key="9">
    <source>
        <dbReference type="Proteomes" id="UP001642360"/>
    </source>
</evidence>
<dbReference type="PROSITE" id="PS50222">
    <property type="entry name" value="EF_HAND_2"/>
    <property type="match status" value="4"/>
</dbReference>
<organism evidence="7 9">
    <name type="scientific">Ilex paraguariensis</name>
    <name type="common">yerba mate</name>
    <dbReference type="NCBI Taxonomy" id="185542"/>
    <lineage>
        <taxon>Eukaryota</taxon>
        <taxon>Viridiplantae</taxon>
        <taxon>Streptophyta</taxon>
        <taxon>Embryophyta</taxon>
        <taxon>Tracheophyta</taxon>
        <taxon>Spermatophyta</taxon>
        <taxon>Magnoliopsida</taxon>
        <taxon>eudicotyledons</taxon>
        <taxon>Gunneridae</taxon>
        <taxon>Pentapetalae</taxon>
        <taxon>asterids</taxon>
        <taxon>campanulids</taxon>
        <taxon>Aquifoliales</taxon>
        <taxon>Aquifoliaceae</taxon>
        <taxon>Ilex</taxon>
    </lineage>
</organism>
<feature type="chain" id="PRO_5044720891" description="EF-hand domain-containing protein" evidence="5">
    <location>
        <begin position="20"/>
        <end position="220"/>
    </location>
</feature>
<keyword evidence="5" id="KW-0732">Signal</keyword>
<dbReference type="InterPro" id="IPR018247">
    <property type="entry name" value="EF_Hand_1_Ca_BS"/>
</dbReference>
<dbReference type="GO" id="GO:0046872">
    <property type="term" value="F:metal ion binding"/>
    <property type="evidence" value="ECO:0007669"/>
    <property type="project" value="UniProtKB-KW"/>
</dbReference>
<keyword evidence="9" id="KW-1185">Reference proteome</keyword>
<sequence>MVISLLFLALLFIVGLINTIFNLPTKKIKSWFESFYVKAPPQVVVSNSSMAEKKVKSDNIHNKAEIRSVFATFDKNNDGYITKQELRESLKNIGIFMEEREVVGMIEKVDSNGDGLIDLDEFCELFGDLEGRREKERSEDEGGGEGYLKEAFDVFDGDGDGLITVEELGLVLSSLGFKEGKKLEDCKEMIRKVDLDGDGMVNLDEFKTMMKAGGRLVSIS</sequence>
<name>A0ABC8RQX2_9AQUA</name>
<feature type="domain" description="EF-hand" evidence="6">
    <location>
        <begin position="61"/>
        <end position="96"/>
    </location>
</feature>
<evidence type="ECO:0000313" key="7">
    <source>
        <dbReference type="EMBL" id="CAK9147113.1"/>
    </source>
</evidence>
<dbReference type="InterPro" id="IPR011992">
    <property type="entry name" value="EF-hand-dom_pair"/>
</dbReference>
<evidence type="ECO:0000256" key="2">
    <source>
        <dbReference type="ARBA" id="ARBA00022723"/>
    </source>
</evidence>
<gene>
    <name evidence="7" type="ORF">ILEXP_LOCUS14991</name>
    <name evidence="8" type="ORF">ILEXP_LOCUS30402</name>
</gene>
<dbReference type="AlphaFoldDB" id="A0ABC8RQX2"/>
<dbReference type="EMBL" id="CAUOFW020003710">
    <property type="protein sequence ID" value="CAK9161591.1"/>
    <property type="molecule type" value="Genomic_DNA"/>
</dbReference>
<dbReference type="InterPro" id="IPR039647">
    <property type="entry name" value="EF_hand_pair_protein_CML-like"/>
</dbReference>
<dbReference type="EMBL" id="CAUOFW020001647">
    <property type="protein sequence ID" value="CAK9147113.1"/>
    <property type="molecule type" value="Genomic_DNA"/>
</dbReference>
<comment type="function">
    <text evidence="1">Potential calcium sensor.</text>
</comment>
<proteinExistence type="predicted"/>
<evidence type="ECO:0000313" key="8">
    <source>
        <dbReference type="EMBL" id="CAK9161591.1"/>
    </source>
</evidence>
<dbReference type="CDD" id="cd00051">
    <property type="entry name" value="EFh"/>
    <property type="match status" value="2"/>
</dbReference>
<keyword evidence="4" id="KW-0106">Calcium</keyword>
<dbReference type="FunFam" id="1.10.238.10:FF:000089">
    <property type="entry name" value="calmodulin-like protein 3"/>
    <property type="match status" value="1"/>
</dbReference>
<reference evidence="7 9" key="1">
    <citation type="submission" date="2024-02" db="EMBL/GenBank/DDBJ databases">
        <authorList>
            <person name="Vignale AGUSTIN F."/>
            <person name="Sosa J E."/>
            <person name="Modenutti C."/>
        </authorList>
    </citation>
    <scope>NUCLEOTIDE SEQUENCE [LARGE SCALE GENOMIC DNA]</scope>
</reference>
<accession>A0ABC8RQX2</accession>
<dbReference type="Pfam" id="PF13499">
    <property type="entry name" value="EF-hand_7"/>
    <property type="match status" value="2"/>
</dbReference>
<dbReference type="FunFam" id="1.10.238.10:FF:000178">
    <property type="entry name" value="Calmodulin-2 A"/>
    <property type="match status" value="1"/>
</dbReference>
<dbReference type="PROSITE" id="PS00018">
    <property type="entry name" value="EF_HAND_1"/>
    <property type="match status" value="4"/>
</dbReference>
<dbReference type="PANTHER" id="PTHR10891">
    <property type="entry name" value="EF-HAND CALCIUM-BINDING DOMAIN CONTAINING PROTEIN"/>
    <property type="match status" value="1"/>
</dbReference>
<evidence type="ECO:0000256" key="5">
    <source>
        <dbReference type="SAM" id="SignalP"/>
    </source>
</evidence>
<evidence type="ECO:0000256" key="3">
    <source>
        <dbReference type="ARBA" id="ARBA00022737"/>
    </source>
</evidence>
<dbReference type="SMART" id="SM00054">
    <property type="entry name" value="EFh"/>
    <property type="match status" value="4"/>
</dbReference>
<evidence type="ECO:0000256" key="4">
    <source>
        <dbReference type="ARBA" id="ARBA00022837"/>
    </source>
</evidence>
<dbReference type="SUPFAM" id="SSF47473">
    <property type="entry name" value="EF-hand"/>
    <property type="match status" value="1"/>
</dbReference>
<feature type="domain" description="EF-hand" evidence="6">
    <location>
        <begin position="97"/>
        <end position="132"/>
    </location>
</feature>
<feature type="domain" description="EF-hand" evidence="6">
    <location>
        <begin position="181"/>
        <end position="216"/>
    </location>
</feature>
<keyword evidence="3" id="KW-0677">Repeat</keyword>
<evidence type="ECO:0000259" key="6">
    <source>
        <dbReference type="PROSITE" id="PS50222"/>
    </source>
</evidence>
<comment type="caution">
    <text evidence="7">The sequence shown here is derived from an EMBL/GenBank/DDBJ whole genome shotgun (WGS) entry which is preliminary data.</text>
</comment>
<dbReference type="GO" id="GO:0043226">
    <property type="term" value="C:organelle"/>
    <property type="evidence" value="ECO:0007669"/>
    <property type="project" value="UniProtKB-ARBA"/>
</dbReference>
<protein>
    <recommendedName>
        <fullName evidence="6">EF-hand domain-containing protein</fullName>
    </recommendedName>
</protein>
<dbReference type="Gene3D" id="1.10.238.10">
    <property type="entry name" value="EF-hand"/>
    <property type="match status" value="2"/>
</dbReference>
<keyword evidence="2" id="KW-0479">Metal-binding</keyword>
<dbReference type="InterPro" id="IPR002048">
    <property type="entry name" value="EF_hand_dom"/>
</dbReference>
<feature type="signal peptide" evidence="5">
    <location>
        <begin position="1"/>
        <end position="19"/>
    </location>
</feature>